<gene>
    <name evidence="1" type="ORF">M431DRAFT_434305</name>
</gene>
<organism evidence="1 2">
    <name type="scientific">Trichoderma harzianum CBS 226.95</name>
    <dbReference type="NCBI Taxonomy" id="983964"/>
    <lineage>
        <taxon>Eukaryota</taxon>
        <taxon>Fungi</taxon>
        <taxon>Dikarya</taxon>
        <taxon>Ascomycota</taxon>
        <taxon>Pezizomycotina</taxon>
        <taxon>Sordariomycetes</taxon>
        <taxon>Hypocreomycetidae</taxon>
        <taxon>Hypocreales</taxon>
        <taxon>Hypocreaceae</taxon>
        <taxon>Trichoderma</taxon>
    </lineage>
</organism>
<accession>A0A2T4AD52</accession>
<name>A0A2T4AD52_TRIHA</name>
<keyword evidence="2" id="KW-1185">Reference proteome</keyword>
<evidence type="ECO:0000313" key="2">
    <source>
        <dbReference type="Proteomes" id="UP000241690"/>
    </source>
</evidence>
<evidence type="ECO:0000313" key="1">
    <source>
        <dbReference type="EMBL" id="PTB54962.1"/>
    </source>
</evidence>
<sequence length="168" mass="19157">MHLHKYYKPHHRKPLIVNESIVANSTTHWVKTTTTLWSWPSEAAQWQALPLNATRTKKKNLANPSQKRRLKPVTQPASAVAKSTGWQTLLLRIPESGERQTFRPAFFSHFDFLYFLMTPSSGKGMIIFSQLWDEPWNITEIVLAPIAASCLFAFGISKPMIPSLVLLE</sequence>
<dbReference type="RefSeq" id="XP_024774639.1">
    <property type="nucleotide sequence ID" value="XM_024915131.1"/>
</dbReference>
<dbReference type="Proteomes" id="UP000241690">
    <property type="component" value="Unassembled WGS sequence"/>
</dbReference>
<protein>
    <submittedName>
        <fullName evidence="1">Uncharacterized protein</fullName>
    </submittedName>
</protein>
<proteinExistence type="predicted"/>
<reference evidence="1 2" key="1">
    <citation type="submission" date="2016-07" db="EMBL/GenBank/DDBJ databases">
        <title>Multiple horizontal gene transfer events from other fungi enriched the ability of initially mycotrophic Trichoderma (Ascomycota) to feed on dead plant biomass.</title>
        <authorList>
            <consortium name="DOE Joint Genome Institute"/>
            <person name="Aerts A."/>
            <person name="Atanasova L."/>
            <person name="Chenthamara K."/>
            <person name="Zhang J."/>
            <person name="Grujic M."/>
            <person name="Henrissat B."/>
            <person name="Kuo A."/>
            <person name="Salamov A."/>
            <person name="Lipzen A."/>
            <person name="Labutti K."/>
            <person name="Barry K."/>
            <person name="Miao Y."/>
            <person name="Rahimi M.J."/>
            <person name="Shen Q."/>
            <person name="Grigoriev I.V."/>
            <person name="Kubicek C.P."/>
            <person name="Druzhinina I.S."/>
        </authorList>
    </citation>
    <scope>NUCLEOTIDE SEQUENCE [LARGE SCALE GENOMIC DNA]</scope>
    <source>
        <strain evidence="1 2">CBS 226.95</strain>
    </source>
</reference>
<dbReference type="GeneID" id="36623697"/>
<dbReference type="EMBL" id="KZ679680">
    <property type="protein sequence ID" value="PTB54962.1"/>
    <property type="molecule type" value="Genomic_DNA"/>
</dbReference>
<dbReference type="AlphaFoldDB" id="A0A2T4AD52"/>